<protein>
    <submittedName>
        <fullName evidence="1">Uncharacterized protein</fullName>
    </submittedName>
</protein>
<name>A0A151HYQ4_9HYME</name>
<dbReference type="Proteomes" id="UP000078540">
    <property type="component" value="Unassembled WGS sequence"/>
</dbReference>
<gene>
    <name evidence="1" type="ORF">ALC53_12821</name>
</gene>
<evidence type="ECO:0000313" key="1">
    <source>
        <dbReference type="EMBL" id="KYM76726.1"/>
    </source>
</evidence>
<sequence>MIDTGAALNVITKNETLESIKISIISHLNLLERYIKWKGNRISNFTDQTITIPARSQEIFYLRVNNSNIETESVPRFRVCDDVYLGDAVVTNRKGKAYI</sequence>
<keyword evidence="2" id="KW-1185">Reference proteome</keyword>
<dbReference type="EMBL" id="KQ976719">
    <property type="protein sequence ID" value="KYM76726.1"/>
    <property type="molecule type" value="Genomic_DNA"/>
</dbReference>
<evidence type="ECO:0000313" key="2">
    <source>
        <dbReference type="Proteomes" id="UP000078540"/>
    </source>
</evidence>
<dbReference type="STRING" id="520822.A0A151HYQ4"/>
<proteinExistence type="predicted"/>
<reference evidence="1 2" key="1">
    <citation type="submission" date="2015-09" db="EMBL/GenBank/DDBJ databases">
        <title>Atta colombica WGS genome.</title>
        <authorList>
            <person name="Nygaard S."/>
            <person name="Hu H."/>
            <person name="Boomsma J."/>
            <person name="Zhang G."/>
        </authorList>
    </citation>
    <scope>NUCLEOTIDE SEQUENCE [LARGE SCALE GENOMIC DNA]</scope>
    <source>
        <strain evidence="1">Treedump-2</strain>
        <tissue evidence="1">Whole body</tissue>
    </source>
</reference>
<organism evidence="1 2">
    <name type="scientific">Atta colombica</name>
    <dbReference type="NCBI Taxonomy" id="520822"/>
    <lineage>
        <taxon>Eukaryota</taxon>
        <taxon>Metazoa</taxon>
        <taxon>Ecdysozoa</taxon>
        <taxon>Arthropoda</taxon>
        <taxon>Hexapoda</taxon>
        <taxon>Insecta</taxon>
        <taxon>Pterygota</taxon>
        <taxon>Neoptera</taxon>
        <taxon>Endopterygota</taxon>
        <taxon>Hymenoptera</taxon>
        <taxon>Apocrita</taxon>
        <taxon>Aculeata</taxon>
        <taxon>Formicoidea</taxon>
        <taxon>Formicidae</taxon>
        <taxon>Myrmicinae</taxon>
        <taxon>Atta</taxon>
    </lineage>
</organism>
<dbReference type="AlphaFoldDB" id="A0A151HYQ4"/>
<accession>A0A151HYQ4</accession>